<feature type="region of interest" description="Disordered" evidence="4">
    <location>
        <begin position="428"/>
        <end position="510"/>
    </location>
</feature>
<dbReference type="InterPro" id="IPR050349">
    <property type="entry name" value="WD_LIS1/nudF_dynein_reg"/>
</dbReference>
<feature type="compositionally biased region" description="Acidic residues" evidence="4">
    <location>
        <begin position="436"/>
        <end position="446"/>
    </location>
</feature>
<gene>
    <name evidence="5" type="ORF">CONPUDRAFT_146637</name>
</gene>
<feature type="compositionally biased region" description="Basic residues" evidence="4">
    <location>
        <begin position="451"/>
        <end position="471"/>
    </location>
</feature>
<dbReference type="PANTHER" id="PTHR44129">
    <property type="entry name" value="WD REPEAT-CONTAINING PROTEIN POP1"/>
    <property type="match status" value="1"/>
</dbReference>
<dbReference type="PROSITE" id="PS50294">
    <property type="entry name" value="WD_REPEATS_REGION"/>
    <property type="match status" value="2"/>
</dbReference>
<dbReference type="InterPro" id="IPR019775">
    <property type="entry name" value="WD40_repeat_CS"/>
</dbReference>
<feature type="repeat" description="WD" evidence="3">
    <location>
        <begin position="244"/>
        <end position="285"/>
    </location>
</feature>
<dbReference type="AlphaFoldDB" id="A0A5M3MEE0"/>
<dbReference type="RefSeq" id="XP_007773279.1">
    <property type="nucleotide sequence ID" value="XM_007775089.1"/>
</dbReference>
<feature type="region of interest" description="Disordered" evidence="4">
    <location>
        <begin position="526"/>
        <end position="556"/>
    </location>
</feature>
<feature type="repeat" description="WD" evidence="3">
    <location>
        <begin position="34"/>
        <end position="75"/>
    </location>
</feature>
<evidence type="ECO:0000313" key="5">
    <source>
        <dbReference type="EMBL" id="EIW76975.1"/>
    </source>
</evidence>
<dbReference type="InterPro" id="IPR020472">
    <property type="entry name" value="WD40_PAC1"/>
</dbReference>
<organism evidence="5 6">
    <name type="scientific">Coniophora puteana (strain RWD-64-598)</name>
    <name type="common">Brown rot fungus</name>
    <dbReference type="NCBI Taxonomy" id="741705"/>
    <lineage>
        <taxon>Eukaryota</taxon>
        <taxon>Fungi</taxon>
        <taxon>Dikarya</taxon>
        <taxon>Basidiomycota</taxon>
        <taxon>Agaricomycotina</taxon>
        <taxon>Agaricomycetes</taxon>
        <taxon>Agaricomycetidae</taxon>
        <taxon>Boletales</taxon>
        <taxon>Coniophorineae</taxon>
        <taxon>Coniophoraceae</taxon>
        <taxon>Coniophora</taxon>
    </lineage>
</organism>
<evidence type="ECO:0000313" key="6">
    <source>
        <dbReference type="Proteomes" id="UP000053558"/>
    </source>
</evidence>
<sequence length="556" mass="60666">MAIMSEVHEQSGCADRKIRIFDVAIPDAPVFLTLEGHRGEVNSVMYSPDGNLLASGGDDRSVRLWDAQRGKAVKSPFRGHTGWVTSVAWSPDSTRIISGSSDNTLRVWDISRGETLFKGVLYAHTGTIWSISFSTSGEFFVSADNGTIPRVQLWDAKTGKASLPQASKMTSRVLRFLIWNIPLTSIRKVEAMQIIRDPASPVKCKLGPLFLPWCGSQMVDASQAQERSFSYGSGARRMATIGEILSQHPTINALSISTDGAKFATASDDQTVILFDTESMQPLKESLTGHRGAVYAVKLTHDGSKVVSGGKDKTVHADVVRALSVTKDGRKLESGGDDNSSISGICEPIRGSQRRWPGAHDWTIWIRDAPTGKPSWGPMEGLDASGNEKGSIIATAFSPDGTRFVSGFLDNMLCMWDTNSGDVVLPQSARRQDTESNPDDALNESQDETKRNKRVGARRQHMPATVSKKKVASMPKGFWDDVDGKEKNKEQERENANPEEWQMNRAPGPLATKVTVARDKLGMIHRARFPSQAEPESDEEVDLPAGSADPSRPDAG</sequence>
<evidence type="ECO:0000256" key="1">
    <source>
        <dbReference type="ARBA" id="ARBA00022574"/>
    </source>
</evidence>
<feature type="repeat" description="WD" evidence="3">
    <location>
        <begin position="287"/>
        <end position="315"/>
    </location>
</feature>
<dbReference type="KEGG" id="cput:CONPUDRAFT_146637"/>
<dbReference type="CDD" id="cd00200">
    <property type="entry name" value="WD40"/>
    <property type="match status" value="1"/>
</dbReference>
<dbReference type="PRINTS" id="PR00320">
    <property type="entry name" value="GPROTEINBRPT"/>
</dbReference>
<dbReference type="OrthoDB" id="1068471at2759"/>
<feature type="compositionally biased region" description="Basic and acidic residues" evidence="4">
    <location>
        <begin position="478"/>
        <end position="496"/>
    </location>
</feature>
<keyword evidence="2" id="KW-0677">Repeat</keyword>
<dbReference type="InterPro" id="IPR015943">
    <property type="entry name" value="WD40/YVTN_repeat-like_dom_sf"/>
</dbReference>
<protein>
    <submittedName>
        <fullName evidence="5">WD40 repeat-like protein</fullName>
    </submittedName>
</protein>
<feature type="repeat" description="WD" evidence="3">
    <location>
        <begin position="77"/>
        <end position="118"/>
    </location>
</feature>
<dbReference type="EMBL" id="JH711585">
    <property type="protein sequence ID" value="EIW76975.1"/>
    <property type="molecule type" value="Genomic_DNA"/>
</dbReference>
<accession>A0A5M3MEE0</accession>
<dbReference type="Gene3D" id="2.130.10.10">
    <property type="entry name" value="YVTN repeat-like/Quinoprotein amine dehydrogenase"/>
    <property type="match status" value="4"/>
</dbReference>
<feature type="repeat" description="WD" evidence="3">
    <location>
        <begin position="385"/>
        <end position="426"/>
    </location>
</feature>
<dbReference type="InterPro" id="IPR036322">
    <property type="entry name" value="WD40_repeat_dom_sf"/>
</dbReference>
<name>A0A5M3MEE0_CONPW</name>
<evidence type="ECO:0000256" key="3">
    <source>
        <dbReference type="PROSITE-ProRule" id="PRU00221"/>
    </source>
</evidence>
<dbReference type="GeneID" id="19202228"/>
<proteinExistence type="predicted"/>
<dbReference type="SUPFAM" id="SSF50978">
    <property type="entry name" value="WD40 repeat-like"/>
    <property type="match status" value="1"/>
</dbReference>
<dbReference type="InterPro" id="IPR001680">
    <property type="entry name" value="WD40_rpt"/>
</dbReference>
<keyword evidence="1 3" id="KW-0853">WD repeat</keyword>
<dbReference type="SMART" id="SM00320">
    <property type="entry name" value="WD40"/>
    <property type="match status" value="6"/>
</dbReference>
<evidence type="ECO:0000256" key="4">
    <source>
        <dbReference type="SAM" id="MobiDB-lite"/>
    </source>
</evidence>
<evidence type="ECO:0000256" key="2">
    <source>
        <dbReference type="ARBA" id="ARBA00022737"/>
    </source>
</evidence>
<keyword evidence="6" id="KW-1185">Reference proteome</keyword>
<dbReference type="Pfam" id="PF00400">
    <property type="entry name" value="WD40"/>
    <property type="match status" value="6"/>
</dbReference>
<dbReference type="PROSITE" id="PS00678">
    <property type="entry name" value="WD_REPEATS_1"/>
    <property type="match status" value="2"/>
</dbReference>
<dbReference type="PROSITE" id="PS50082">
    <property type="entry name" value="WD_REPEATS_2"/>
    <property type="match status" value="5"/>
</dbReference>
<comment type="caution">
    <text evidence="5">The sequence shown here is derived from an EMBL/GenBank/DDBJ whole genome shotgun (WGS) entry which is preliminary data.</text>
</comment>
<dbReference type="Proteomes" id="UP000053558">
    <property type="component" value="Unassembled WGS sequence"/>
</dbReference>
<reference evidence="6" key="1">
    <citation type="journal article" date="2012" name="Science">
        <title>The Paleozoic origin of enzymatic lignin decomposition reconstructed from 31 fungal genomes.</title>
        <authorList>
            <person name="Floudas D."/>
            <person name="Binder M."/>
            <person name="Riley R."/>
            <person name="Barry K."/>
            <person name="Blanchette R.A."/>
            <person name="Henrissat B."/>
            <person name="Martinez A.T."/>
            <person name="Otillar R."/>
            <person name="Spatafora J.W."/>
            <person name="Yadav J.S."/>
            <person name="Aerts A."/>
            <person name="Benoit I."/>
            <person name="Boyd A."/>
            <person name="Carlson A."/>
            <person name="Copeland A."/>
            <person name="Coutinho P.M."/>
            <person name="de Vries R.P."/>
            <person name="Ferreira P."/>
            <person name="Findley K."/>
            <person name="Foster B."/>
            <person name="Gaskell J."/>
            <person name="Glotzer D."/>
            <person name="Gorecki P."/>
            <person name="Heitman J."/>
            <person name="Hesse C."/>
            <person name="Hori C."/>
            <person name="Igarashi K."/>
            <person name="Jurgens J.A."/>
            <person name="Kallen N."/>
            <person name="Kersten P."/>
            <person name="Kohler A."/>
            <person name="Kuees U."/>
            <person name="Kumar T.K.A."/>
            <person name="Kuo A."/>
            <person name="LaButti K."/>
            <person name="Larrondo L.F."/>
            <person name="Lindquist E."/>
            <person name="Ling A."/>
            <person name="Lombard V."/>
            <person name="Lucas S."/>
            <person name="Lundell T."/>
            <person name="Martin R."/>
            <person name="McLaughlin D.J."/>
            <person name="Morgenstern I."/>
            <person name="Morin E."/>
            <person name="Murat C."/>
            <person name="Nagy L.G."/>
            <person name="Nolan M."/>
            <person name="Ohm R.A."/>
            <person name="Patyshakuliyeva A."/>
            <person name="Rokas A."/>
            <person name="Ruiz-Duenas F.J."/>
            <person name="Sabat G."/>
            <person name="Salamov A."/>
            <person name="Samejima M."/>
            <person name="Schmutz J."/>
            <person name="Slot J.C."/>
            <person name="St John F."/>
            <person name="Stenlid J."/>
            <person name="Sun H."/>
            <person name="Sun S."/>
            <person name="Syed K."/>
            <person name="Tsang A."/>
            <person name="Wiebenga A."/>
            <person name="Young D."/>
            <person name="Pisabarro A."/>
            <person name="Eastwood D.C."/>
            <person name="Martin F."/>
            <person name="Cullen D."/>
            <person name="Grigoriev I.V."/>
            <person name="Hibbett D.S."/>
        </authorList>
    </citation>
    <scope>NUCLEOTIDE SEQUENCE [LARGE SCALE GENOMIC DNA]</scope>
    <source>
        <strain evidence="6">RWD-64-598 SS2</strain>
    </source>
</reference>